<dbReference type="InterPro" id="IPR035570">
    <property type="entry name" value="UPF0234_N"/>
</dbReference>
<dbReference type="OrthoDB" id="9801447at2"/>
<dbReference type="InterPro" id="IPR036183">
    <property type="entry name" value="YajQ-like_sf"/>
</dbReference>
<dbReference type="GO" id="GO:0005829">
    <property type="term" value="C:cytosol"/>
    <property type="evidence" value="ECO:0007669"/>
    <property type="project" value="TreeGrafter"/>
</dbReference>
<sequence length="164" mass="18395">MPSFDISSSADKVNLANAVDVVRRQIQNRYDFKGTSASIEFNEKDLIITLFGDNDFQVNQIKDILFPSLEKKEPDSTKRLMDKNLESISGNNVKLDIEVSDGIDQELGKKIIKLLKDSKLKVQASIQGDTVRVTGTKRDILQESIALVKANVSDYPLNFGNFRD</sequence>
<dbReference type="Proteomes" id="UP000066549">
    <property type="component" value="Chromosome"/>
</dbReference>
<dbReference type="GO" id="GO:0000166">
    <property type="term" value="F:nucleotide binding"/>
    <property type="evidence" value="ECO:0007669"/>
    <property type="project" value="UniProtKB-UniRule"/>
</dbReference>
<evidence type="ECO:0000256" key="3">
    <source>
        <dbReference type="HAMAP-Rule" id="MF_00632"/>
    </source>
</evidence>
<dbReference type="PATRIC" id="fig|1623450.3.peg.141"/>
<dbReference type="PANTHER" id="PTHR30476:SF0">
    <property type="entry name" value="UPF0234 PROTEIN YAJQ"/>
    <property type="match status" value="1"/>
</dbReference>
<evidence type="ECO:0000313" key="5">
    <source>
        <dbReference type="Proteomes" id="UP000066549"/>
    </source>
</evidence>
<dbReference type="HAMAP" id="MF_00632">
    <property type="entry name" value="UPF0234"/>
    <property type="match status" value="1"/>
</dbReference>
<dbReference type="NCBIfam" id="NF003819">
    <property type="entry name" value="PRK05412.1"/>
    <property type="match status" value="1"/>
</dbReference>
<dbReference type="CDD" id="cd11740">
    <property type="entry name" value="YajQ_like"/>
    <property type="match status" value="1"/>
</dbReference>
<dbReference type="PANTHER" id="PTHR30476">
    <property type="entry name" value="UPF0234 PROTEIN YAJQ"/>
    <property type="match status" value="1"/>
</dbReference>
<dbReference type="AlphaFoldDB" id="A0A0H4JA08"/>
<comment type="function">
    <text evidence="3">Nucleotide-binding protein.</text>
</comment>
<dbReference type="Pfam" id="PF04461">
    <property type="entry name" value="YajQ"/>
    <property type="match status" value="1"/>
</dbReference>
<dbReference type="InterPro" id="IPR007551">
    <property type="entry name" value="YajQ/Smlt4090-like"/>
</dbReference>
<dbReference type="Gene3D" id="3.30.70.860">
    <property type="match status" value="1"/>
</dbReference>
<comment type="similarity">
    <text evidence="2 3">Belongs to the YajQ family.</text>
</comment>
<reference evidence="4 5" key="1">
    <citation type="submission" date="2015-03" db="EMBL/GenBank/DDBJ databases">
        <title>Comparative analysis of the OM43 clade including a novel species from Red Sea uncovers genomic and metabolic diversity among marine methylotrophs.</title>
        <authorList>
            <person name="Jimenez-Infante F."/>
            <person name="Ngugi D.K."/>
            <person name="Vinu M."/>
            <person name="Alam I."/>
            <person name="Kamau A."/>
            <person name="Blom J."/>
            <person name="Bajic V.B."/>
            <person name="Stingl U."/>
        </authorList>
    </citation>
    <scope>NUCLEOTIDE SEQUENCE [LARGE SCALE GENOMIC DNA]</scope>
    <source>
        <strain evidence="4 5">MBRSH7</strain>
    </source>
</reference>
<evidence type="ECO:0000256" key="2">
    <source>
        <dbReference type="ARBA" id="ARBA00093450"/>
    </source>
</evidence>
<protein>
    <recommendedName>
        <fullName evidence="3">Nucleotide-binding protein VI33_00695</fullName>
    </recommendedName>
</protein>
<dbReference type="EMBL" id="CP011002">
    <property type="protein sequence ID" value="AKO65322.1"/>
    <property type="molecule type" value="Genomic_DNA"/>
</dbReference>
<organism evidence="4 5">
    <name type="scientific">Methylophilales bacterium MBRS-H7</name>
    <dbReference type="NCBI Taxonomy" id="1623450"/>
    <lineage>
        <taxon>Bacteria</taxon>
        <taxon>Pseudomonadati</taxon>
        <taxon>Pseudomonadota</taxon>
        <taxon>Betaproteobacteria</taxon>
        <taxon>Nitrosomonadales</taxon>
        <taxon>OM43 clade</taxon>
    </lineage>
</organism>
<gene>
    <name evidence="4" type="ORF">VI33_00695</name>
</gene>
<dbReference type="InterPro" id="IPR035571">
    <property type="entry name" value="UPF0234-like_C"/>
</dbReference>
<dbReference type="SUPFAM" id="SSF89963">
    <property type="entry name" value="YajQ-like"/>
    <property type="match status" value="2"/>
</dbReference>
<proteinExistence type="inferred from homology"/>
<name>A0A0H4JA08_9PROT</name>
<accession>A0A0H4JA08</accession>
<keyword evidence="1 3" id="KW-0547">Nucleotide-binding</keyword>
<keyword evidence="5" id="KW-1185">Reference proteome</keyword>
<dbReference type="Gene3D" id="3.30.70.990">
    <property type="entry name" value="YajQ-like, domain 2"/>
    <property type="match status" value="1"/>
</dbReference>
<evidence type="ECO:0000256" key="1">
    <source>
        <dbReference type="ARBA" id="ARBA00022741"/>
    </source>
</evidence>
<evidence type="ECO:0000313" key="4">
    <source>
        <dbReference type="EMBL" id="AKO65322.1"/>
    </source>
</evidence>